<keyword evidence="3 6" id="KW-1133">Transmembrane helix</keyword>
<evidence type="ECO:0000256" key="5">
    <source>
        <dbReference type="ARBA" id="ARBA00038359"/>
    </source>
</evidence>
<gene>
    <name evidence="8" type="ORF">K458DRAFT_151587</name>
</gene>
<dbReference type="InterPro" id="IPR049326">
    <property type="entry name" value="Rhodopsin_dom_fungi"/>
</dbReference>
<evidence type="ECO:0000259" key="7">
    <source>
        <dbReference type="Pfam" id="PF20684"/>
    </source>
</evidence>
<dbReference type="InterPro" id="IPR052337">
    <property type="entry name" value="SAT4-like"/>
</dbReference>
<dbReference type="GO" id="GO:0016020">
    <property type="term" value="C:membrane"/>
    <property type="evidence" value="ECO:0007669"/>
    <property type="project" value="UniProtKB-SubCell"/>
</dbReference>
<dbReference type="OrthoDB" id="5283415at2759"/>
<dbReference type="PANTHER" id="PTHR33048">
    <property type="entry name" value="PTH11-LIKE INTEGRAL MEMBRANE PROTEIN (AFU_ORTHOLOGUE AFUA_5G11245)"/>
    <property type="match status" value="1"/>
</dbReference>
<keyword evidence="2 6" id="KW-0812">Transmembrane</keyword>
<evidence type="ECO:0000256" key="1">
    <source>
        <dbReference type="ARBA" id="ARBA00004141"/>
    </source>
</evidence>
<evidence type="ECO:0000256" key="4">
    <source>
        <dbReference type="ARBA" id="ARBA00023136"/>
    </source>
</evidence>
<protein>
    <recommendedName>
        <fullName evidence="7">Rhodopsin domain-containing protein</fullName>
    </recommendedName>
</protein>
<organism evidence="8 9">
    <name type="scientific">Lentithecium fluviatile CBS 122367</name>
    <dbReference type="NCBI Taxonomy" id="1168545"/>
    <lineage>
        <taxon>Eukaryota</taxon>
        <taxon>Fungi</taxon>
        <taxon>Dikarya</taxon>
        <taxon>Ascomycota</taxon>
        <taxon>Pezizomycotina</taxon>
        <taxon>Dothideomycetes</taxon>
        <taxon>Pleosporomycetidae</taxon>
        <taxon>Pleosporales</taxon>
        <taxon>Massarineae</taxon>
        <taxon>Lentitheciaceae</taxon>
        <taxon>Lentithecium</taxon>
    </lineage>
</organism>
<accession>A0A6G1JE55</accession>
<evidence type="ECO:0000256" key="2">
    <source>
        <dbReference type="ARBA" id="ARBA00022692"/>
    </source>
</evidence>
<proteinExistence type="inferred from homology"/>
<feature type="transmembrane region" description="Helical" evidence="6">
    <location>
        <begin position="12"/>
        <end position="31"/>
    </location>
</feature>
<name>A0A6G1JE55_9PLEO</name>
<dbReference type="Proteomes" id="UP000799291">
    <property type="component" value="Unassembled WGS sequence"/>
</dbReference>
<keyword evidence="4 6" id="KW-0472">Membrane</keyword>
<dbReference type="EMBL" id="MU005573">
    <property type="protein sequence ID" value="KAF2688718.1"/>
    <property type="molecule type" value="Genomic_DNA"/>
</dbReference>
<evidence type="ECO:0000313" key="8">
    <source>
        <dbReference type="EMBL" id="KAF2688718.1"/>
    </source>
</evidence>
<comment type="subcellular location">
    <subcellularLocation>
        <location evidence="1">Membrane</location>
        <topology evidence="1">Multi-pass membrane protein</topology>
    </subcellularLocation>
</comment>
<feature type="domain" description="Rhodopsin" evidence="7">
    <location>
        <begin position="9"/>
        <end position="107"/>
    </location>
</feature>
<dbReference type="Pfam" id="PF20684">
    <property type="entry name" value="Fung_rhodopsin"/>
    <property type="match status" value="1"/>
</dbReference>
<evidence type="ECO:0000313" key="9">
    <source>
        <dbReference type="Proteomes" id="UP000799291"/>
    </source>
</evidence>
<comment type="similarity">
    <text evidence="5">Belongs to the SAT4 family.</text>
</comment>
<keyword evidence="9" id="KW-1185">Reference proteome</keyword>
<feature type="transmembrane region" description="Helical" evidence="6">
    <location>
        <begin position="43"/>
        <end position="70"/>
    </location>
</feature>
<sequence length="274" mass="30148">MSRRTFRNLEFVNNSINIATNLVFALLPLPTLGNVRVDLRTRVFLIIILSLGLISCVSSIARVLMIYDMWKGDDRLAHSARLCFWSIIEIAHGIMAACLPSLKPLLTTISNLFSNLISRQSAEPCKPEPPTNTAPPSPYAASYSTPTFLSLPRPRPTRFHDHTSDLDFDLYDSPTHRSRTHSRNPSNLTMLSNFTTFTTPHVESEGTPPRAYSKGLTELGEDMRGFKNGYAVSITSGSGETCERSEEFIGGVEDGASAVAVVGGIIRTTEVRLS</sequence>
<evidence type="ECO:0000256" key="6">
    <source>
        <dbReference type="SAM" id="Phobius"/>
    </source>
</evidence>
<dbReference type="AlphaFoldDB" id="A0A6G1JE55"/>
<dbReference type="PANTHER" id="PTHR33048:SF47">
    <property type="entry name" value="INTEGRAL MEMBRANE PROTEIN-RELATED"/>
    <property type="match status" value="1"/>
</dbReference>
<reference evidence="8" key="1">
    <citation type="journal article" date="2020" name="Stud. Mycol.">
        <title>101 Dothideomycetes genomes: a test case for predicting lifestyles and emergence of pathogens.</title>
        <authorList>
            <person name="Haridas S."/>
            <person name="Albert R."/>
            <person name="Binder M."/>
            <person name="Bloem J."/>
            <person name="Labutti K."/>
            <person name="Salamov A."/>
            <person name="Andreopoulos B."/>
            <person name="Baker S."/>
            <person name="Barry K."/>
            <person name="Bills G."/>
            <person name="Bluhm B."/>
            <person name="Cannon C."/>
            <person name="Castanera R."/>
            <person name="Culley D."/>
            <person name="Daum C."/>
            <person name="Ezra D."/>
            <person name="Gonzalez J."/>
            <person name="Henrissat B."/>
            <person name="Kuo A."/>
            <person name="Liang C."/>
            <person name="Lipzen A."/>
            <person name="Lutzoni F."/>
            <person name="Magnuson J."/>
            <person name="Mondo S."/>
            <person name="Nolan M."/>
            <person name="Ohm R."/>
            <person name="Pangilinan J."/>
            <person name="Park H.-J."/>
            <person name="Ramirez L."/>
            <person name="Alfaro M."/>
            <person name="Sun H."/>
            <person name="Tritt A."/>
            <person name="Yoshinaga Y."/>
            <person name="Zwiers L.-H."/>
            <person name="Turgeon B."/>
            <person name="Goodwin S."/>
            <person name="Spatafora J."/>
            <person name="Crous P."/>
            <person name="Grigoriev I."/>
        </authorList>
    </citation>
    <scope>NUCLEOTIDE SEQUENCE</scope>
    <source>
        <strain evidence="8">CBS 122367</strain>
    </source>
</reference>
<evidence type="ECO:0000256" key="3">
    <source>
        <dbReference type="ARBA" id="ARBA00022989"/>
    </source>
</evidence>